<reference evidence="9" key="1">
    <citation type="submission" date="2022-10" db="EMBL/GenBank/DDBJ databases">
        <title>Genome assembly of Pristionchus species.</title>
        <authorList>
            <person name="Yoshida K."/>
            <person name="Sommer R.J."/>
        </authorList>
    </citation>
    <scope>NUCLEOTIDE SEQUENCE [LARGE SCALE GENOMIC DNA]</scope>
    <source>
        <strain evidence="9">RS5460</strain>
    </source>
</reference>
<proteinExistence type="inferred from homology"/>
<comment type="similarity">
    <text evidence="2 7">Belongs to the cytochrome P450 family.</text>
</comment>
<dbReference type="Proteomes" id="UP001328107">
    <property type="component" value="Unassembled WGS sequence"/>
</dbReference>
<dbReference type="PROSITE" id="PS00086">
    <property type="entry name" value="CYTOCHROME_P450"/>
    <property type="match status" value="1"/>
</dbReference>
<keyword evidence="5 7" id="KW-0503">Monooxygenase</keyword>
<dbReference type="PANTHER" id="PTHR24291:SF130">
    <property type="entry name" value="CYTOCHROME P450 FAMILY"/>
    <property type="match status" value="1"/>
</dbReference>
<dbReference type="AlphaFoldDB" id="A0AAN5I5T1"/>
<keyword evidence="3 6" id="KW-0349">Heme</keyword>
<evidence type="ECO:0000256" key="4">
    <source>
        <dbReference type="ARBA" id="ARBA00023004"/>
    </source>
</evidence>
<name>A0AAN5I5T1_9BILA</name>
<dbReference type="InterPro" id="IPR050196">
    <property type="entry name" value="Cytochrome_P450_Monoox"/>
</dbReference>
<dbReference type="PRINTS" id="PR00385">
    <property type="entry name" value="P450"/>
</dbReference>
<keyword evidence="9" id="KW-1185">Reference proteome</keyword>
<dbReference type="Gene3D" id="1.10.630.10">
    <property type="entry name" value="Cytochrome P450"/>
    <property type="match status" value="1"/>
</dbReference>
<dbReference type="InterPro" id="IPR017972">
    <property type="entry name" value="Cyt_P450_CS"/>
</dbReference>
<evidence type="ECO:0000256" key="2">
    <source>
        <dbReference type="ARBA" id="ARBA00010617"/>
    </source>
</evidence>
<comment type="caution">
    <text evidence="8">The sequence shown here is derived from an EMBL/GenBank/DDBJ whole genome shotgun (WGS) entry which is preliminary data.</text>
</comment>
<dbReference type="PRINTS" id="PR00463">
    <property type="entry name" value="EP450I"/>
</dbReference>
<evidence type="ECO:0000256" key="1">
    <source>
        <dbReference type="ARBA" id="ARBA00001971"/>
    </source>
</evidence>
<evidence type="ECO:0008006" key="10">
    <source>
        <dbReference type="Google" id="ProtNLM"/>
    </source>
</evidence>
<dbReference type="GO" id="GO:0004497">
    <property type="term" value="F:monooxygenase activity"/>
    <property type="evidence" value="ECO:0007669"/>
    <property type="project" value="UniProtKB-KW"/>
</dbReference>
<evidence type="ECO:0000256" key="6">
    <source>
        <dbReference type="PIRSR" id="PIRSR602401-1"/>
    </source>
</evidence>
<sequence>HQVISGRMDLVSRGEVDMNKRAFLDMLIAEQTRSNLSIEDIREEVDTFMFAGHDTTATALGWALWCLAHHQDIQQRAYEEVQGIFIDRDCTKDDLARMSFLERCIKETLRLFPSVPFVVRHLENDLRMGAFKIPRGASLVISPFLVHRNERLYPNPEIYDPDRFLPENSIGRHIYDYIPFSAGPRNCIG</sequence>
<evidence type="ECO:0000313" key="9">
    <source>
        <dbReference type="Proteomes" id="UP001328107"/>
    </source>
</evidence>
<comment type="cofactor">
    <cofactor evidence="1 6">
        <name>heme</name>
        <dbReference type="ChEBI" id="CHEBI:30413"/>
    </cofactor>
</comment>
<dbReference type="Pfam" id="PF00067">
    <property type="entry name" value="p450"/>
    <property type="match status" value="1"/>
</dbReference>
<keyword evidence="6 7" id="KW-0479">Metal-binding</keyword>
<dbReference type="InterPro" id="IPR002401">
    <property type="entry name" value="Cyt_P450_E_grp-I"/>
</dbReference>
<gene>
    <name evidence="8" type="ORF">PMAYCL1PPCAC_22620</name>
</gene>
<evidence type="ECO:0000313" key="8">
    <source>
        <dbReference type="EMBL" id="GMR52425.1"/>
    </source>
</evidence>
<dbReference type="InterPro" id="IPR001128">
    <property type="entry name" value="Cyt_P450"/>
</dbReference>
<dbReference type="GO" id="GO:0016705">
    <property type="term" value="F:oxidoreductase activity, acting on paired donors, with incorporation or reduction of molecular oxygen"/>
    <property type="evidence" value="ECO:0007669"/>
    <property type="project" value="InterPro"/>
</dbReference>
<accession>A0AAN5I5T1</accession>
<dbReference type="PANTHER" id="PTHR24291">
    <property type="entry name" value="CYTOCHROME P450 FAMILY 4"/>
    <property type="match status" value="1"/>
</dbReference>
<dbReference type="GO" id="GO:0005506">
    <property type="term" value="F:iron ion binding"/>
    <property type="evidence" value="ECO:0007669"/>
    <property type="project" value="InterPro"/>
</dbReference>
<evidence type="ECO:0000256" key="7">
    <source>
        <dbReference type="RuleBase" id="RU000461"/>
    </source>
</evidence>
<evidence type="ECO:0000256" key="3">
    <source>
        <dbReference type="ARBA" id="ARBA00022617"/>
    </source>
</evidence>
<keyword evidence="7" id="KW-0560">Oxidoreductase</keyword>
<dbReference type="SUPFAM" id="SSF48264">
    <property type="entry name" value="Cytochrome P450"/>
    <property type="match status" value="1"/>
</dbReference>
<dbReference type="EMBL" id="BTRK01000005">
    <property type="protein sequence ID" value="GMR52425.1"/>
    <property type="molecule type" value="Genomic_DNA"/>
</dbReference>
<keyword evidence="4 6" id="KW-0408">Iron</keyword>
<dbReference type="InterPro" id="IPR036396">
    <property type="entry name" value="Cyt_P450_sf"/>
</dbReference>
<feature type="non-terminal residue" evidence="8">
    <location>
        <position position="189"/>
    </location>
</feature>
<dbReference type="GO" id="GO:0020037">
    <property type="term" value="F:heme binding"/>
    <property type="evidence" value="ECO:0007669"/>
    <property type="project" value="InterPro"/>
</dbReference>
<organism evidence="8 9">
    <name type="scientific">Pristionchus mayeri</name>
    <dbReference type="NCBI Taxonomy" id="1317129"/>
    <lineage>
        <taxon>Eukaryota</taxon>
        <taxon>Metazoa</taxon>
        <taxon>Ecdysozoa</taxon>
        <taxon>Nematoda</taxon>
        <taxon>Chromadorea</taxon>
        <taxon>Rhabditida</taxon>
        <taxon>Rhabditina</taxon>
        <taxon>Diplogasteromorpha</taxon>
        <taxon>Diplogasteroidea</taxon>
        <taxon>Neodiplogasteridae</taxon>
        <taxon>Pristionchus</taxon>
    </lineage>
</organism>
<feature type="non-terminal residue" evidence="8">
    <location>
        <position position="1"/>
    </location>
</feature>
<evidence type="ECO:0000256" key="5">
    <source>
        <dbReference type="ARBA" id="ARBA00023033"/>
    </source>
</evidence>
<protein>
    <recommendedName>
        <fullName evidence="10">Cytochrome P450</fullName>
    </recommendedName>
</protein>
<feature type="binding site" description="axial binding residue" evidence="6">
    <location>
        <position position="187"/>
    </location>
    <ligand>
        <name>heme</name>
        <dbReference type="ChEBI" id="CHEBI:30413"/>
    </ligand>
    <ligandPart>
        <name>Fe</name>
        <dbReference type="ChEBI" id="CHEBI:18248"/>
    </ligandPart>
</feature>